<keyword evidence="1" id="KW-0812">Transmembrane</keyword>
<dbReference type="Gene3D" id="3.40.50.1820">
    <property type="entry name" value="alpha/beta hydrolase"/>
    <property type="match status" value="1"/>
</dbReference>
<feature type="transmembrane region" description="Helical" evidence="1">
    <location>
        <begin position="149"/>
        <end position="171"/>
    </location>
</feature>
<evidence type="ECO:0000313" key="2">
    <source>
        <dbReference type="EMBL" id="GGM26195.1"/>
    </source>
</evidence>
<proteinExistence type="predicted"/>
<evidence type="ECO:0000256" key="1">
    <source>
        <dbReference type="SAM" id="Phobius"/>
    </source>
</evidence>
<organism evidence="2 3">
    <name type="scientific">Paraliobacillus quinghaiensis</name>
    <dbReference type="NCBI Taxonomy" id="470815"/>
    <lineage>
        <taxon>Bacteria</taxon>
        <taxon>Bacillati</taxon>
        <taxon>Bacillota</taxon>
        <taxon>Bacilli</taxon>
        <taxon>Bacillales</taxon>
        <taxon>Bacillaceae</taxon>
        <taxon>Paraliobacillus</taxon>
    </lineage>
</organism>
<feature type="transmembrane region" description="Helical" evidence="1">
    <location>
        <begin position="94"/>
        <end position="112"/>
    </location>
</feature>
<feature type="transmembrane region" description="Helical" evidence="1">
    <location>
        <begin position="118"/>
        <end position="142"/>
    </location>
</feature>
<reference evidence="2" key="2">
    <citation type="submission" date="2020-09" db="EMBL/GenBank/DDBJ databases">
        <authorList>
            <person name="Sun Q."/>
            <person name="Zhou Y."/>
        </authorList>
    </citation>
    <scope>NUCLEOTIDE SEQUENCE</scope>
    <source>
        <strain evidence="2">CGMCC 1.6333</strain>
    </source>
</reference>
<dbReference type="EMBL" id="BMLG01000002">
    <property type="protein sequence ID" value="GGM26195.1"/>
    <property type="molecule type" value="Genomic_DNA"/>
</dbReference>
<accession>A0A917TJU8</accession>
<keyword evidence="1" id="KW-0472">Membrane</keyword>
<dbReference type="SUPFAM" id="SSF53474">
    <property type="entry name" value="alpha/beta-Hydrolases"/>
    <property type="match status" value="1"/>
</dbReference>
<evidence type="ECO:0000313" key="3">
    <source>
        <dbReference type="Proteomes" id="UP000618460"/>
    </source>
</evidence>
<evidence type="ECO:0008006" key="4">
    <source>
        <dbReference type="Google" id="ProtNLM"/>
    </source>
</evidence>
<sequence>MRNFFVKVGQWLCRRLVRTPERDRIIATWFIIGLFMATTIASIIEALGNPTGVGFVSRYMDIWKAVSINGLYFLLWTVIIGVFLSLIYLPLPRLFLGSISYAIYSSIVMLLNENSGEVFSYIVGVSYSIVSLLVVLILLLICHKRMRKVVILFLLPTVLISTTIYLVFYTIENKNQSVKSQPAFADVTDMILDENPAEKGDYPYTFLTYGNGNDKYRKEFGESVDITTKAVDASSFITKWGEKRQEFWGFDQSELPVNGRVWLPKGDGPFPVILIVHGNHTMEDFSTSGYDYLGELLASRGFLTISVDEDFINYSNTSGSPNRNYELRVWTILEHFIQLQEMNQNTETALFNKIDFERVGLIGHSRGGQAVQMVADYERFFDDNRFVDSMENIQIKGVVSLAPTDKIIKGKRPRLDNISYLLLQGARDGDVNNLRGERQFYRTNFDKESDGFKASLYIEDANHSQFNTNWGRMDNSLPRGLFLNQAQIMEPESQRQIAKVYISAFFERVFHNKTSYEKLFRDYQYGKHWLPDTTLVSKYQNSTYTPIIEHQDDKAVFENGVIATADGFNVWKWITPEDRRGNNRPVDATLLEWEDHATYSISLPDNYLSNLDSENIRYIYIRMANLQTEEDIPDIQVELAADGIFVEHSLDDFIPFPPVILTKYTHFGLMDRYFRDGKYENAWEPIFQTFAIPIEAFEEVNQEFEKEDINNITLHFTSHSGKVLLEVIGVGS</sequence>
<dbReference type="PANTHER" id="PTHR33428">
    <property type="entry name" value="CHLOROPHYLLASE-2, CHLOROPLASTIC"/>
    <property type="match status" value="1"/>
</dbReference>
<keyword evidence="1" id="KW-1133">Transmembrane helix</keyword>
<dbReference type="InterPro" id="IPR017395">
    <property type="entry name" value="Chlorophyllase-like"/>
</dbReference>
<dbReference type="InterPro" id="IPR029058">
    <property type="entry name" value="AB_hydrolase_fold"/>
</dbReference>
<dbReference type="PANTHER" id="PTHR33428:SF14">
    <property type="entry name" value="CARBOXYLESTERASE TYPE B DOMAIN-CONTAINING PROTEIN"/>
    <property type="match status" value="1"/>
</dbReference>
<gene>
    <name evidence="2" type="ORF">GCM10011351_09790</name>
</gene>
<dbReference type="OrthoDB" id="9808543at2"/>
<reference evidence="2" key="1">
    <citation type="journal article" date="2014" name="Int. J. Syst. Evol. Microbiol.">
        <title>Complete genome sequence of Corynebacterium casei LMG S-19264T (=DSM 44701T), isolated from a smear-ripened cheese.</title>
        <authorList>
            <consortium name="US DOE Joint Genome Institute (JGI-PGF)"/>
            <person name="Walter F."/>
            <person name="Albersmeier A."/>
            <person name="Kalinowski J."/>
            <person name="Ruckert C."/>
        </authorList>
    </citation>
    <scope>NUCLEOTIDE SEQUENCE</scope>
    <source>
        <strain evidence="2">CGMCC 1.6333</strain>
    </source>
</reference>
<dbReference type="AlphaFoldDB" id="A0A917TJU8"/>
<feature type="transmembrane region" description="Helical" evidence="1">
    <location>
        <begin position="68"/>
        <end position="89"/>
    </location>
</feature>
<protein>
    <recommendedName>
        <fullName evidence="4">Alpha/beta hydrolase</fullName>
    </recommendedName>
</protein>
<feature type="transmembrane region" description="Helical" evidence="1">
    <location>
        <begin position="25"/>
        <end position="48"/>
    </location>
</feature>
<name>A0A917TJU8_9BACI</name>
<comment type="caution">
    <text evidence="2">The sequence shown here is derived from an EMBL/GenBank/DDBJ whole genome shotgun (WGS) entry which is preliminary data.</text>
</comment>
<dbReference type="Pfam" id="PF07224">
    <property type="entry name" value="Chlorophyllase"/>
    <property type="match status" value="1"/>
</dbReference>
<dbReference type="Proteomes" id="UP000618460">
    <property type="component" value="Unassembled WGS sequence"/>
</dbReference>
<keyword evidence="3" id="KW-1185">Reference proteome</keyword>
<dbReference type="RefSeq" id="WP_117153508.1">
    <property type="nucleotide sequence ID" value="NZ_BMLG01000002.1"/>
</dbReference>